<geneLocation type="plasmid" evidence="5">
    <name>cbm2613_p</name>
</geneLocation>
<feature type="region of interest" description="Disordered" evidence="1">
    <location>
        <begin position="59"/>
        <end position="85"/>
    </location>
</feature>
<evidence type="ECO:0000313" key="5">
    <source>
        <dbReference type="Proteomes" id="UP000256952"/>
    </source>
</evidence>
<reference evidence="4 5" key="2">
    <citation type="submission" date="2018-01" db="EMBL/GenBank/DDBJ databases">
        <authorList>
            <person name="Gaut B.S."/>
            <person name="Morton B.R."/>
            <person name="Clegg M.T."/>
            <person name="Duvall M.R."/>
        </authorList>
    </citation>
    <scope>NUCLEOTIDE SEQUENCE [LARGE SCALE GENOMIC DNA]</scope>
    <source>
        <strain evidence="4">Cupriavidus taiwanensis STM 8555</strain>
        <plasmid evidence="4">I</plasmid>
        <plasmid evidence="5">Plasmid cbm2613_p</plasmid>
    </source>
</reference>
<keyword evidence="2" id="KW-1133">Transmembrane helix</keyword>
<keyword evidence="2" id="KW-0812">Transmembrane</keyword>
<evidence type="ECO:0000256" key="1">
    <source>
        <dbReference type="SAM" id="MobiDB-lite"/>
    </source>
</evidence>
<gene>
    <name evidence="4" type="ORF">CBM2612_P0159</name>
    <name evidence="3" type="ORF">CBM2613_P40008</name>
</gene>
<evidence type="ECO:0000313" key="3">
    <source>
        <dbReference type="EMBL" id="SOZ74535.1"/>
    </source>
</evidence>
<geneLocation type="plasmid" evidence="4">
    <name>I</name>
</geneLocation>
<dbReference type="Proteomes" id="UP000256952">
    <property type="component" value="Plasmid CBM2613_p"/>
</dbReference>
<evidence type="ECO:0000256" key="2">
    <source>
        <dbReference type="SAM" id="Phobius"/>
    </source>
</evidence>
<protein>
    <submittedName>
        <fullName evidence="3">Uncharacterized protein</fullName>
    </submittedName>
</protein>
<keyword evidence="2" id="KW-0472">Membrane</keyword>
<accession>A0A375EC94</accession>
<proteinExistence type="predicted"/>
<dbReference type="AlphaFoldDB" id="A0A375EC94"/>
<feature type="transmembrane region" description="Helical" evidence="2">
    <location>
        <begin position="28"/>
        <end position="48"/>
    </location>
</feature>
<dbReference type="EMBL" id="LT976981">
    <property type="protein sequence ID" value="SOZ74535.1"/>
    <property type="molecule type" value="Genomic_DNA"/>
</dbReference>
<evidence type="ECO:0000313" key="4">
    <source>
        <dbReference type="EMBL" id="SPD48814.1"/>
    </source>
</evidence>
<name>A0A375EC94_9BURK</name>
<sequence>MAHGKYSGKHFSAVERRVKNVFVKARSLIGTSVCFICAGIGFQVAGLLNDLSFVTQRKIGPDRKRPGSVEPTRNRPSTCSHNAHPYPKRLARSCIARSAGRGAIKFTDGSSRVRDLPLFEYRAAPHFPRRGVWCSQCGGPGLNGWNGSDAINASRPG</sequence>
<keyword evidence="3" id="KW-0614">Plasmid</keyword>
<geneLocation type="plasmid" evidence="3">
    <name>CBM2613_p</name>
</geneLocation>
<reference evidence="3" key="1">
    <citation type="submission" date="2018-01" db="EMBL/GenBank/DDBJ databases">
        <authorList>
            <person name="Clerissi C."/>
        </authorList>
    </citation>
    <scope>NUCLEOTIDE SEQUENCE</scope>
    <source>
        <strain evidence="3">Cupriavidus taiwanensis STM 8556</strain>
        <plasmid evidence="3">CBM2613_p</plasmid>
    </source>
</reference>
<organism evidence="3 5">
    <name type="scientific">Cupriavidus taiwanensis</name>
    <dbReference type="NCBI Taxonomy" id="164546"/>
    <lineage>
        <taxon>Bacteria</taxon>
        <taxon>Pseudomonadati</taxon>
        <taxon>Pseudomonadota</taxon>
        <taxon>Betaproteobacteria</taxon>
        <taxon>Burkholderiales</taxon>
        <taxon>Burkholderiaceae</taxon>
        <taxon>Cupriavidus</taxon>
    </lineage>
</organism>
<dbReference type="EMBL" id="LT984809">
    <property type="protein sequence ID" value="SPD48814.1"/>
    <property type="molecule type" value="Genomic_DNA"/>
</dbReference>